<evidence type="ECO:0000313" key="2">
    <source>
        <dbReference type="Proteomes" id="UP000321901"/>
    </source>
</evidence>
<organism evidence="1 2">
    <name type="scientific">Sporosarcina luteola</name>
    <dbReference type="NCBI Taxonomy" id="582850"/>
    <lineage>
        <taxon>Bacteria</taxon>
        <taxon>Bacillati</taxon>
        <taxon>Bacillota</taxon>
        <taxon>Bacilli</taxon>
        <taxon>Bacillales</taxon>
        <taxon>Caryophanaceae</taxon>
        <taxon>Sporosarcina</taxon>
    </lineage>
</organism>
<protein>
    <submittedName>
        <fullName evidence="1">Uncharacterized protein</fullName>
    </submittedName>
</protein>
<dbReference type="AlphaFoldDB" id="A0A511ZBK4"/>
<keyword evidence="2" id="KW-1185">Reference proteome</keyword>
<dbReference type="EMBL" id="BJYL01000049">
    <property type="protein sequence ID" value="GEN84826.1"/>
    <property type="molecule type" value="Genomic_DNA"/>
</dbReference>
<evidence type="ECO:0000313" key="1">
    <source>
        <dbReference type="EMBL" id="GEN84826.1"/>
    </source>
</evidence>
<dbReference type="Proteomes" id="UP000321901">
    <property type="component" value="Unassembled WGS sequence"/>
</dbReference>
<accession>A0A511ZBK4</accession>
<reference evidence="1 2" key="1">
    <citation type="submission" date="2019-07" db="EMBL/GenBank/DDBJ databases">
        <title>Whole genome shotgun sequence of Sporosarcina luteola NBRC 105378.</title>
        <authorList>
            <person name="Hosoyama A."/>
            <person name="Uohara A."/>
            <person name="Ohji S."/>
            <person name="Ichikawa N."/>
        </authorList>
    </citation>
    <scope>NUCLEOTIDE SEQUENCE [LARGE SCALE GENOMIC DNA]</scope>
    <source>
        <strain evidence="1 2">NBRC 105378</strain>
    </source>
</reference>
<comment type="caution">
    <text evidence="1">The sequence shown here is derived from an EMBL/GenBank/DDBJ whole genome shotgun (WGS) entry which is preliminary data.</text>
</comment>
<gene>
    <name evidence="1" type="ORF">SLU01_31380</name>
</gene>
<sequence>MLISLWKVDNLYKLVSYIARLAYLTIREIQRYICLQFVQDPSYIFCVKLVKEIRKVIFNL</sequence>
<name>A0A511ZBK4_9BACL</name>
<proteinExistence type="predicted"/>